<evidence type="ECO:0000313" key="7">
    <source>
        <dbReference type="EMBL" id="EJW95238.1"/>
    </source>
</evidence>
<evidence type="ECO:0000256" key="2">
    <source>
        <dbReference type="ARBA" id="ARBA00022670"/>
    </source>
</evidence>
<dbReference type="GO" id="GO:0008236">
    <property type="term" value="F:serine-type peptidase activity"/>
    <property type="evidence" value="ECO:0007669"/>
    <property type="project" value="UniProtKB-KW"/>
</dbReference>
<dbReference type="GO" id="GO:0007165">
    <property type="term" value="P:signal transduction"/>
    <property type="evidence" value="ECO:0007669"/>
    <property type="project" value="TreeGrafter"/>
</dbReference>
<dbReference type="SMART" id="SM00228">
    <property type="entry name" value="PDZ"/>
    <property type="match status" value="1"/>
</dbReference>
<evidence type="ECO:0000256" key="1">
    <source>
        <dbReference type="ARBA" id="ARBA00009179"/>
    </source>
</evidence>
<dbReference type="Gene3D" id="3.30.750.44">
    <property type="match status" value="1"/>
</dbReference>
<dbReference type="InterPro" id="IPR005151">
    <property type="entry name" value="Tail-specific_protease"/>
</dbReference>
<keyword evidence="3" id="KW-0378">Hydrolase</keyword>
<dbReference type="SUPFAM" id="SSF52096">
    <property type="entry name" value="ClpP/crotonase"/>
    <property type="match status" value="1"/>
</dbReference>
<dbReference type="GO" id="GO:0006508">
    <property type="term" value="P:proteolysis"/>
    <property type="evidence" value="ECO:0007669"/>
    <property type="project" value="UniProtKB-KW"/>
</dbReference>
<dbReference type="PANTHER" id="PTHR32060">
    <property type="entry name" value="TAIL-SPECIFIC PROTEASE"/>
    <property type="match status" value="1"/>
</dbReference>
<dbReference type="CDD" id="cd06782">
    <property type="entry name" value="cpPDZ_CPP-like"/>
    <property type="match status" value="1"/>
</dbReference>
<evidence type="ECO:0000259" key="5">
    <source>
        <dbReference type="SMART" id="SM00228"/>
    </source>
</evidence>
<dbReference type="Gene3D" id="3.90.226.10">
    <property type="entry name" value="2-enoyl-CoA Hydratase, Chain A, domain 1"/>
    <property type="match status" value="1"/>
</dbReference>
<dbReference type="Pfam" id="PF03572">
    <property type="entry name" value="Peptidase_S41"/>
    <property type="match status" value="1"/>
</dbReference>
<dbReference type="InterPro" id="IPR001478">
    <property type="entry name" value="PDZ"/>
</dbReference>
<dbReference type="EMBL" id="AMCI01005923">
    <property type="protein sequence ID" value="EJW95238.1"/>
    <property type="molecule type" value="Genomic_DNA"/>
</dbReference>
<dbReference type="InterPro" id="IPR055210">
    <property type="entry name" value="CtpA/B_N"/>
</dbReference>
<dbReference type="InterPro" id="IPR004447">
    <property type="entry name" value="Peptidase_S41A"/>
</dbReference>
<dbReference type="PROSITE" id="PS51257">
    <property type="entry name" value="PROKAR_LIPOPROTEIN"/>
    <property type="match status" value="1"/>
</dbReference>
<dbReference type="AlphaFoldDB" id="J9FLD4"/>
<evidence type="ECO:0000259" key="6">
    <source>
        <dbReference type="SMART" id="SM00245"/>
    </source>
</evidence>
<dbReference type="InterPro" id="IPR029045">
    <property type="entry name" value="ClpP/crotonase-like_dom_sf"/>
</dbReference>
<dbReference type="SUPFAM" id="SSF50156">
    <property type="entry name" value="PDZ domain-like"/>
    <property type="match status" value="1"/>
</dbReference>
<keyword evidence="4" id="KW-0720">Serine protease</keyword>
<dbReference type="NCBIfam" id="TIGR00225">
    <property type="entry name" value="prc"/>
    <property type="match status" value="1"/>
</dbReference>
<organism evidence="7">
    <name type="scientific">gut metagenome</name>
    <dbReference type="NCBI Taxonomy" id="749906"/>
    <lineage>
        <taxon>unclassified sequences</taxon>
        <taxon>metagenomes</taxon>
        <taxon>organismal metagenomes</taxon>
    </lineage>
</organism>
<comment type="caution">
    <text evidence="7">The sequence shown here is derived from an EMBL/GenBank/DDBJ whole genome shotgun (WGS) entry which is preliminary data.</text>
</comment>
<evidence type="ECO:0000256" key="3">
    <source>
        <dbReference type="ARBA" id="ARBA00022801"/>
    </source>
</evidence>
<keyword evidence="2 7" id="KW-0645">Protease</keyword>
<dbReference type="InterPro" id="IPR036034">
    <property type="entry name" value="PDZ_sf"/>
</dbReference>
<gene>
    <name evidence="7" type="ORF">EVA_16668</name>
</gene>
<comment type="similarity">
    <text evidence="1">Belongs to the peptidase S41A family.</text>
</comment>
<dbReference type="FunFam" id="2.30.42.10:FF:000063">
    <property type="entry name" value="Peptidase, S41 family"/>
    <property type="match status" value="1"/>
</dbReference>
<dbReference type="Pfam" id="PF13180">
    <property type="entry name" value="PDZ_2"/>
    <property type="match status" value="1"/>
</dbReference>
<reference evidence="7" key="1">
    <citation type="journal article" date="2012" name="PLoS ONE">
        <title>Gene sets for utilization of primary and secondary nutrition supplies in the distal gut of endangered iberian lynx.</title>
        <authorList>
            <person name="Alcaide M."/>
            <person name="Messina E."/>
            <person name="Richter M."/>
            <person name="Bargiela R."/>
            <person name="Peplies J."/>
            <person name="Huws S.A."/>
            <person name="Newbold C.J."/>
            <person name="Golyshin P.N."/>
            <person name="Simon M.A."/>
            <person name="Lopez G."/>
            <person name="Yakimov M.M."/>
            <person name="Ferrer M."/>
        </authorList>
    </citation>
    <scope>NUCLEOTIDE SEQUENCE</scope>
</reference>
<protein>
    <submittedName>
        <fullName evidence="7">Carboxyl-terminal protease</fullName>
    </submittedName>
</protein>
<dbReference type="GO" id="GO:0030288">
    <property type="term" value="C:outer membrane-bounded periplasmic space"/>
    <property type="evidence" value="ECO:0007669"/>
    <property type="project" value="TreeGrafter"/>
</dbReference>
<feature type="domain" description="Tail specific protease" evidence="6">
    <location>
        <begin position="167"/>
        <end position="348"/>
    </location>
</feature>
<dbReference type="Gene3D" id="2.30.42.10">
    <property type="match status" value="1"/>
</dbReference>
<name>J9FLD4_9ZZZZ</name>
<dbReference type="PANTHER" id="PTHR32060:SF30">
    <property type="entry name" value="CARBOXY-TERMINAL PROCESSING PROTEASE CTPA"/>
    <property type="match status" value="1"/>
</dbReference>
<accession>J9FLD4</accession>
<sequence>MKKIITCLCLLAISCSIFAQNKAKEMGIEVDQLRKLQIAHLAITSLYVDSVDQKKLVENAINGILEKLDPHSSYSNPEDTKKMNEPLEGNFEGIGVQFNILQDTLVVIQPTAKGPSEKAGIIAGDRIIKVDDQPIAGVKMSRDSIMKKLRGPKNSKVKLSIVRRGAKDELVFNITRDKIPVNTIDATYMIAPKVGYIHLDRFGATSGKEMHEAINRLKKEGMQSLIFDLQMNGGGYLGAANEVASEFLNAGDLVVYTEGRAAPKQTLKANGGGLFQNGKLIILVDEYTASAAEIVSGAVQDHDRGTIIGRRTFGKGLVQRPIELPDGSMIRLTVSHYYTPSGRCIQKPYEKGKIKEYQKDVLNRLNHGELTSVDSIHLDSTKVYKTLVKSRNVYGGGGIMPDIFVPLDTTQYTPYYRAISRNNLINEAVLKFVDQHRKSLQKQYKDFTNYIKDYEVPQPFIDEIIEQAKAKKITPKDDKEKAETIADLQFMLKALIAYNIWDRSEYFQLINLRNETVLRALQELQVDVTKL</sequence>
<dbReference type="GO" id="GO:0004175">
    <property type="term" value="F:endopeptidase activity"/>
    <property type="evidence" value="ECO:0007669"/>
    <property type="project" value="TreeGrafter"/>
</dbReference>
<evidence type="ECO:0000256" key="4">
    <source>
        <dbReference type="ARBA" id="ARBA00022825"/>
    </source>
</evidence>
<dbReference type="SMART" id="SM00245">
    <property type="entry name" value="TSPc"/>
    <property type="match status" value="1"/>
</dbReference>
<proteinExistence type="inferred from homology"/>
<feature type="domain" description="PDZ" evidence="5">
    <location>
        <begin position="92"/>
        <end position="165"/>
    </location>
</feature>
<dbReference type="Pfam" id="PF22694">
    <property type="entry name" value="CtpB_N-like"/>
    <property type="match status" value="1"/>
</dbReference>
<dbReference type="CDD" id="cd07560">
    <property type="entry name" value="Peptidase_S41_CPP"/>
    <property type="match status" value="1"/>
</dbReference>